<organism evidence="3">
    <name type="scientific">Polytomella parva</name>
    <dbReference type="NCBI Taxonomy" id="51329"/>
    <lineage>
        <taxon>Eukaryota</taxon>
        <taxon>Viridiplantae</taxon>
        <taxon>Chlorophyta</taxon>
        <taxon>core chlorophytes</taxon>
        <taxon>Chlorophyceae</taxon>
        <taxon>CS clade</taxon>
        <taxon>Chlamydomonadales</taxon>
        <taxon>Chlamydomonadaceae</taxon>
        <taxon>Polytomella</taxon>
    </lineage>
</organism>
<keyword evidence="1" id="KW-0175">Coiled coil</keyword>
<dbReference type="GO" id="GO:0045296">
    <property type="term" value="F:cadherin binding"/>
    <property type="evidence" value="ECO:0007669"/>
    <property type="project" value="TreeGrafter"/>
</dbReference>
<name>A0A7S0UVE1_9CHLO</name>
<dbReference type="PANTHER" id="PTHR31711:SF1">
    <property type="entry name" value="ARGININE AND GLUTAMATE-RICH PROTEIN 1"/>
    <property type="match status" value="1"/>
</dbReference>
<sequence>MTHSQASSPQRKDETPIIFGASKNKENRRFRRKETLSHITPSQTLAASKLNTIPVSHDESMRLRVESRVENQLQAVLKSGEVLRRIAERLAEERAKLEERLQEQIEKEKQQLREKIKRDRELLRKSQDDLGKILVENKKKVEEAQRRATTQREHHL</sequence>
<reference evidence="3" key="1">
    <citation type="submission" date="2021-01" db="EMBL/GenBank/DDBJ databases">
        <authorList>
            <person name="Corre E."/>
            <person name="Pelletier E."/>
            <person name="Niang G."/>
            <person name="Scheremetjew M."/>
            <person name="Finn R."/>
            <person name="Kale V."/>
            <person name="Holt S."/>
            <person name="Cochrane G."/>
            <person name="Meng A."/>
            <person name="Brown T."/>
            <person name="Cohen L."/>
        </authorList>
    </citation>
    <scope>NUCLEOTIDE SEQUENCE</scope>
    <source>
        <strain evidence="3">SAG 63-3</strain>
    </source>
</reference>
<dbReference type="EMBL" id="HBFM01009065">
    <property type="protein sequence ID" value="CAD8769418.1"/>
    <property type="molecule type" value="Transcribed_RNA"/>
</dbReference>
<proteinExistence type="predicted"/>
<evidence type="ECO:0000256" key="1">
    <source>
        <dbReference type="SAM" id="Coils"/>
    </source>
</evidence>
<dbReference type="Pfam" id="PF15346">
    <property type="entry name" value="ARGLU"/>
    <property type="match status" value="1"/>
</dbReference>
<dbReference type="GO" id="GO:0005654">
    <property type="term" value="C:nucleoplasm"/>
    <property type="evidence" value="ECO:0007669"/>
    <property type="project" value="TreeGrafter"/>
</dbReference>
<feature type="coiled-coil region" evidence="1">
    <location>
        <begin position="80"/>
        <end position="129"/>
    </location>
</feature>
<dbReference type="AlphaFoldDB" id="A0A7S0UVE1"/>
<accession>A0A7S0UVE1</accession>
<dbReference type="InterPro" id="IPR033371">
    <property type="entry name" value="ARGLU1"/>
</dbReference>
<gene>
    <name evidence="3" type="ORF">PPAR00522_LOCUS5816</name>
</gene>
<dbReference type="PANTHER" id="PTHR31711">
    <property type="entry name" value="ARGININE AND GLUTAMATE-RICH PROTEIN 1"/>
    <property type="match status" value="1"/>
</dbReference>
<evidence type="ECO:0000256" key="2">
    <source>
        <dbReference type="SAM" id="MobiDB-lite"/>
    </source>
</evidence>
<protein>
    <submittedName>
        <fullName evidence="3">Uncharacterized protein</fullName>
    </submittedName>
</protein>
<dbReference type="GO" id="GO:0005739">
    <property type="term" value="C:mitochondrion"/>
    <property type="evidence" value="ECO:0007669"/>
    <property type="project" value="TreeGrafter"/>
</dbReference>
<evidence type="ECO:0000313" key="3">
    <source>
        <dbReference type="EMBL" id="CAD8769418.1"/>
    </source>
</evidence>
<feature type="region of interest" description="Disordered" evidence="2">
    <location>
        <begin position="1"/>
        <end position="29"/>
    </location>
</feature>